<dbReference type="InterPro" id="IPR029479">
    <property type="entry name" value="Nitroreductase"/>
</dbReference>
<protein>
    <submittedName>
        <fullName evidence="8">Nitroreductase</fullName>
    </submittedName>
</protein>
<dbReference type="STRING" id="1302690.BUE76_14595"/>
<evidence type="ECO:0000259" key="7">
    <source>
        <dbReference type="Pfam" id="PF00881"/>
    </source>
</evidence>
<evidence type="ECO:0000256" key="4">
    <source>
        <dbReference type="ARBA" id="ARBA00022643"/>
    </source>
</evidence>
<dbReference type="OrthoDB" id="9809288at2"/>
<evidence type="ECO:0000313" key="9">
    <source>
        <dbReference type="Proteomes" id="UP000184368"/>
    </source>
</evidence>
<keyword evidence="5" id="KW-0521">NADP</keyword>
<dbReference type="InterPro" id="IPR033878">
    <property type="entry name" value="NfsB-like"/>
</dbReference>
<feature type="domain" description="Nitroreductase" evidence="7">
    <location>
        <begin position="9"/>
        <end position="184"/>
    </location>
</feature>
<dbReference type="InterPro" id="IPR000415">
    <property type="entry name" value="Nitroreductase-like"/>
</dbReference>
<keyword evidence="4" id="KW-0288">FMN</keyword>
<evidence type="ECO:0000313" key="8">
    <source>
        <dbReference type="EMBL" id="SHE98365.1"/>
    </source>
</evidence>
<dbReference type="Proteomes" id="UP000184368">
    <property type="component" value="Unassembled WGS sequence"/>
</dbReference>
<comment type="similarity">
    <text evidence="2">Belongs to the nitroreductase family.</text>
</comment>
<keyword evidence="9" id="KW-1185">Reference proteome</keyword>
<dbReference type="Pfam" id="PF00881">
    <property type="entry name" value="Nitroreductase"/>
    <property type="match status" value="1"/>
</dbReference>
<dbReference type="SUPFAM" id="SSF55469">
    <property type="entry name" value="FMN-dependent nitroreductase-like"/>
    <property type="match status" value="1"/>
</dbReference>
<keyword evidence="3" id="KW-0285">Flavoprotein</keyword>
<dbReference type="PANTHER" id="PTHR43673:SF2">
    <property type="entry name" value="NITROREDUCTASE"/>
    <property type="match status" value="1"/>
</dbReference>
<keyword evidence="6" id="KW-0560">Oxidoreductase</keyword>
<dbReference type="CDD" id="cd02149">
    <property type="entry name" value="NfsB-like"/>
    <property type="match status" value="1"/>
</dbReference>
<evidence type="ECO:0000256" key="6">
    <source>
        <dbReference type="ARBA" id="ARBA00023002"/>
    </source>
</evidence>
<dbReference type="PANTHER" id="PTHR43673">
    <property type="entry name" value="NAD(P)H NITROREDUCTASE YDGI-RELATED"/>
    <property type="match status" value="1"/>
</dbReference>
<organism evidence="8 9">
    <name type="scientific">Cnuella takakiae</name>
    <dbReference type="NCBI Taxonomy" id="1302690"/>
    <lineage>
        <taxon>Bacteria</taxon>
        <taxon>Pseudomonadati</taxon>
        <taxon>Bacteroidota</taxon>
        <taxon>Chitinophagia</taxon>
        <taxon>Chitinophagales</taxon>
        <taxon>Chitinophagaceae</taxon>
        <taxon>Cnuella</taxon>
    </lineage>
</organism>
<sequence>MNLIDALNWRYAAKRMNGNIVPAEKIQNIIEAARLAPSSMGLQPYNVLVISNPELKAKLQPAAYNQPQIVEASHLLVFAAWENVTAEHVETYINDIAATRGIPAESLDGFKASLMGIVNGRTHEQKHEWAARQAYIAFGTAIAAAAIEQVDATPMEGFVPDQVDAILGLREKGLRSVTILALGYRDASTDFLATSKKVRRSRELFVDELA</sequence>
<dbReference type="RefSeq" id="WP_073041169.1">
    <property type="nucleotide sequence ID" value="NZ_FQUO01000004.1"/>
</dbReference>
<evidence type="ECO:0000256" key="2">
    <source>
        <dbReference type="ARBA" id="ARBA00007118"/>
    </source>
</evidence>
<dbReference type="AlphaFoldDB" id="A0A1M4XY47"/>
<evidence type="ECO:0000256" key="3">
    <source>
        <dbReference type="ARBA" id="ARBA00022630"/>
    </source>
</evidence>
<dbReference type="Gene3D" id="3.40.109.10">
    <property type="entry name" value="NADH Oxidase"/>
    <property type="match status" value="1"/>
</dbReference>
<dbReference type="EMBL" id="FQUO01000004">
    <property type="protein sequence ID" value="SHE98365.1"/>
    <property type="molecule type" value="Genomic_DNA"/>
</dbReference>
<evidence type="ECO:0000256" key="1">
    <source>
        <dbReference type="ARBA" id="ARBA00001917"/>
    </source>
</evidence>
<evidence type="ECO:0000256" key="5">
    <source>
        <dbReference type="ARBA" id="ARBA00022857"/>
    </source>
</evidence>
<name>A0A1M4XY47_9BACT</name>
<comment type="cofactor">
    <cofactor evidence="1">
        <name>FMN</name>
        <dbReference type="ChEBI" id="CHEBI:58210"/>
    </cofactor>
</comment>
<gene>
    <name evidence="8" type="ORF">SAMN05444008_10484</name>
</gene>
<proteinExistence type="inferred from homology"/>
<accession>A0A1M4XY47</accession>
<dbReference type="GO" id="GO:0016491">
    <property type="term" value="F:oxidoreductase activity"/>
    <property type="evidence" value="ECO:0007669"/>
    <property type="project" value="UniProtKB-KW"/>
</dbReference>
<reference evidence="8 9" key="1">
    <citation type="submission" date="2016-11" db="EMBL/GenBank/DDBJ databases">
        <authorList>
            <person name="Jaros S."/>
            <person name="Januszkiewicz K."/>
            <person name="Wedrychowicz H."/>
        </authorList>
    </citation>
    <scope>NUCLEOTIDE SEQUENCE [LARGE SCALE GENOMIC DNA]</scope>
    <source>
        <strain evidence="8 9">DSM 26897</strain>
    </source>
</reference>